<dbReference type="AlphaFoldDB" id="A0A399EH03"/>
<comment type="caution">
    <text evidence="2">The sequence shown here is derived from an EMBL/GenBank/DDBJ whole genome shotgun (WGS) entry which is preliminary data.</text>
</comment>
<dbReference type="InterPro" id="IPR000182">
    <property type="entry name" value="GNAT_dom"/>
</dbReference>
<keyword evidence="3" id="KW-1185">Reference proteome</keyword>
<dbReference type="SUPFAM" id="SSF55729">
    <property type="entry name" value="Acyl-CoA N-acyltransferases (Nat)"/>
    <property type="match status" value="1"/>
</dbReference>
<dbReference type="EMBL" id="QWLA01000077">
    <property type="protein sequence ID" value="RIH83425.1"/>
    <property type="molecule type" value="Genomic_DNA"/>
</dbReference>
<accession>A0A399EH03</accession>
<reference evidence="2 3" key="1">
    <citation type="submission" date="2018-08" db="EMBL/GenBank/DDBJ databases">
        <title>Meiothermus roseus NBRC 110900 genome sequencing project.</title>
        <authorList>
            <person name="Da Costa M.S."/>
            <person name="Albuquerque L."/>
            <person name="Raposo P."/>
            <person name="Froufe H.J.C."/>
            <person name="Barroso C.S."/>
            <person name="Egas C."/>
        </authorList>
    </citation>
    <scope>NUCLEOTIDE SEQUENCE [LARGE SCALE GENOMIC DNA]</scope>
    <source>
        <strain evidence="2 3">NBRC 110900</strain>
    </source>
</reference>
<dbReference type="Gene3D" id="3.40.630.30">
    <property type="match status" value="1"/>
</dbReference>
<organism evidence="2 3">
    <name type="scientific">Calidithermus roseus</name>
    <dbReference type="NCBI Taxonomy" id="1644118"/>
    <lineage>
        <taxon>Bacteria</taxon>
        <taxon>Thermotogati</taxon>
        <taxon>Deinococcota</taxon>
        <taxon>Deinococci</taxon>
        <taxon>Thermales</taxon>
        <taxon>Thermaceae</taxon>
        <taxon>Calidithermus</taxon>
    </lineage>
</organism>
<gene>
    <name evidence="2" type="ORF">Mrose_03039</name>
</gene>
<name>A0A399EH03_9DEIN</name>
<dbReference type="PROSITE" id="PS51186">
    <property type="entry name" value="GNAT"/>
    <property type="match status" value="1"/>
</dbReference>
<dbReference type="Proteomes" id="UP000265341">
    <property type="component" value="Unassembled WGS sequence"/>
</dbReference>
<evidence type="ECO:0000313" key="3">
    <source>
        <dbReference type="Proteomes" id="UP000265341"/>
    </source>
</evidence>
<keyword evidence="2" id="KW-0808">Transferase</keyword>
<sequence>MKLSSLPSYIQIKVMPAGKVPLLLRWQLWWWKKRTFRLDMRLAPAQWYILAFVEGSLVSVLEIVRRRGSVGGDSLTLGLLGGVITAPRWRGRGYGSALLKHAAGFICDEMGCDFGLLFCGEGLVAFYERLGWQLVPNAYVYDQPRGKTEGHLKLMVFPCRGQGFPQGLVDLEGLPL</sequence>
<feature type="domain" description="N-acetyltransferase" evidence="1">
    <location>
        <begin position="10"/>
        <end position="160"/>
    </location>
</feature>
<evidence type="ECO:0000313" key="2">
    <source>
        <dbReference type="EMBL" id="RIH83425.1"/>
    </source>
</evidence>
<dbReference type="OrthoDB" id="7017613at2"/>
<dbReference type="Pfam" id="PF13527">
    <property type="entry name" value="Acetyltransf_9"/>
    <property type="match status" value="1"/>
</dbReference>
<evidence type="ECO:0000259" key="1">
    <source>
        <dbReference type="PROSITE" id="PS51186"/>
    </source>
</evidence>
<dbReference type="GO" id="GO:0016747">
    <property type="term" value="F:acyltransferase activity, transferring groups other than amino-acyl groups"/>
    <property type="evidence" value="ECO:0007669"/>
    <property type="project" value="InterPro"/>
</dbReference>
<proteinExistence type="predicted"/>
<dbReference type="CDD" id="cd04301">
    <property type="entry name" value="NAT_SF"/>
    <property type="match status" value="1"/>
</dbReference>
<protein>
    <submittedName>
        <fullName evidence="2">Acetyltransferase (GNAT) domain protein</fullName>
    </submittedName>
</protein>
<dbReference type="InterPro" id="IPR016181">
    <property type="entry name" value="Acyl_CoA_acyltransferase"/>
</dbReference>